<dbReference type="PATRIC" id="fig|1354272.4.peg.2642"/>
<dbReference type="GO" id="GO:0030976">
    <property type="term" value="F:thiamine pyrophosphate binding"/>
    <property type="evidence" value="ECO:0007669"/>
    <property type="project" value="InterPro"/>
</dbReference>
<proteinExistence type="predicted"/>
<dbReference type="InterPro" id="IPR017896">
    <property type="entry name" value="4Fe4S_Fe-S-bd"/>
</dbReference>
<dbReference type="Gene3D" id="3.40.50.970">
    <property type="match status" value="2"/>
</dbReference>
<dbReference type="InterPro" id="IPR011766">
    <property type="entry name" value="TPP_enzyme_TPP-bd"/>
</dbReference>
<keyword evidence="4" id="KW-1185">Reference proteome</keyword>
<dbReference type="Proteomes" id="UP000078224">
    <property type="component" value="Unassembled WGS sequence"/>
</dbReference>
<dbReference type="RefSeq" id="WP_068437446.1">
    <property type="nucleotide sequence ID" value="NZ_LXEW01000037.1"/>
</dbReference>
<dbReference type="Pfam" id="PF02775">
    <property type="entry name" value="TPP_enzyme_C"/>
    <property type="match status" value="1"/>
</dbReference>
<evidence type="ECO:0000259" key="2">
    <source>
        <dbReference type="PROSITE" id="PS51379"/>
    </source>
</evidence>
<keyword evidence="1" id="KW-0479">Metal-binding</keyword>
<dbReference type="SUPFAM" id="SSF52518">
    <property type="entry name" value="Thiamin diphosphate-binding fold (THDP-binding)"/>
    <property type="match status" value="2"/>
</dbReference>
<dbReference type="EMBL" id="LXEW01000037">
    <property type="protein sequence ID" value="OAT50432.1"/>
    <property type="molecule type" value="Genomic_DNA"/>
</dbReference>
<reference evidence="3 4" key="1">
    <citation type="submission" date="2016-04" db="EMBL/GenBank/DDBJ databases">
        <title>ATOL: Assembling a taxonomically balanced genome-scale reconstruction of the evolutionary history of the Enterobacteriaceae.</title>
        <authorList>
            <person name="Plunkett G.III."/>
            <person name="Neeno-Eckwall E.C."/>
            <person name="Glasner J.D."/>
            <person name="Perna N.T."/>
        </authorList>
    </citation>
    <scope>NUCLEOTIDE SEQUENCE [LARGE SCALE GENOMIC DNA]</scope>
    <source>
        <strain evidence="3 4">ATCC 35613</strain>
    </source>
</reference>
<evidence type="ECO:0000256" key="1">
    <source>
        <dbReference type="ARBA" id="ARBA00022723"/>
    </source>
</evidence>
<comment type="caution">
    <text evidence="3">The sequence shown here is derived from an EMBL/GenBank/DDBJ whole genome shotgun (WGS) entry which is preliminary data.</text>
</comment>
<dbReference type="PANTHER" id="PTHR43710">
    <property type="entry name" value="2-HYDROXYACYL-COA LYASE"/>
    <property type="match status" value="1"/>
</dbReference>
<dbReference type="EC" id="1.2.7.8" evidence="3"/>
<dbReference type="GO" id="GO:0046872">
    <property type="term" value="F:metal ion binding"/>
    <property type="evidence" value="ECO:0007669"/>
    <property type="project" value="UniProtKB-KW"/>
</dbReference>
<dbReference type="InterPro" id="IPR045025">
    <property type="entry name" value="HACL1-like"/>
</dbReference>
<evidence type="ECO:0000313" key="4">
    <source>
        <dbReference type="Proteomes" id="UP000078224"/>
    </source>
</evidence>
<feature type="domain" description="4Fe-4S ferredoxin-type" evidence="2">
    <location>
        <begin position="628"/>
        <end position="659"/>
    </location>
</feature>
<gene>
    <name evidence="3" type="ORF">M998_2594</name>
</gene>
<dbReference type="AlphaFoldDB" id="A0A1B7JRE6"/>
<dbReference type="CDD" id="cd02008">
    <property type="entry name" value="TPP_IOR_alpha"/>
    <property type="match status" value="1"/>
</dbReference>
<dbReference type="OrthoDB" id="9803617at2"/>
<accession>A0A1B7JRE6</accession>
<name>A0A1B7JRE6_9GAMM</name>
<dbReference type="InterPro" id="IPR029061">
    <property type="entry name" value="THDP-binding"/>
</dbReference>
<evidence type="ECO:0000313" key="3">
    <source>
        <dbReference type="EMBL" id="OAT50432.1"/>
    </source>
</evidence>
<sequence length="732" mass="79884">MAERSFVQEVQKLRQGQGEVFSGEGILAVTKALLESGVSYVAGYQGAPISHLMDVLADAQDILSDYGIRFENSASEATAAATLAASVNYPLRGAVTFKATVGTNVASDALANLASGGVLGGALIIVGEDYGEGSSIMQERSHAFAMKSQMWLLDPRPNLPSIVQAVKDGFDLSEASNTPVMLQMRIRSCHVHGQFVCADNQHPKYTVKDALENPTRDVSRIVLPPASFLHEKEKIEARWPAAIKFIKQRELNEFFSEDSDDVGIALQGGCYNTLIRALNQVGLADVFGNSKIPLYVMNVAYPLVDDEFERFCSNKKAILVLEEGQPNFVEQNVANILRQRHIDIALHGKDMLPMAGEYNTATVLAGIRSFFERYGKIEPQAKAAAKQIRIPMINVAAPQIENSEPEYINAAEPTLDETVHARPPGFCTGCPERPIFTAMKLVERELGEHHISADIGCHLFSILPPFNLGNTTMGYGLGGAGAAAFNADASKRAIAVMGDGGFWHNGLTSGIANSVFNRSDNLTIVIDNNYTSATGGQDILSSTALNPTRSTGHEIEKAVKGVGVNWVKTIKHTYDLKTMTNTLRDALTTTEKGPKVLIAQSECMLNKQRREKKVVRRDIEAGKRVVRERFGVDPDTCTGDHSCIRLSGCPSLSIKPSEDPLRTDPVATVMDSCVGCGLCGEVSHAAVLCPSFFKAQIITNPNGWDKLRHRVRSWFIGYLQRRDARRRELLSF</sequence>
<protein>
    <submittedName>
        <fullName evidence="3">IorA family indolepyruvate oxidoreductase</fullName>
        <ecNumber evidence="3">1.2.7.8</ecNumber>
    </submittedName>
</protein>
<dbReference type="GO" id="GO:0043805">
    <property type="term" value="F:indolepyruvate ferredoxin oxidoreductase activity"/>
    <property type="evidence" value="ECO:0007669"/>
    <property type="project" value="UniProtKB-EC"/>
</dbReference>
<keyword evidence="3" id="KW-0670">Pyruvate</keyword>
<organism evidence="3 4">
    <name type="scientific">Providencia heimbachae ATCC 35613</name>
    <dbReference type="NCBI Taxonomy" id="1354272"/>
    <lineage>
        <taxon>Bacteria</taxon>
        <taxon>Pseudomonadati</taxon>
        <taxon>Pseudomonadota</taxon>
        <taxon>Gammaproteobacteria</taxon>
        <taxon>Enterobacterales</taxon>
        <taxon>Morganellaceae</taxon>
        <taxon>Providencia</taxon>
    </lineage>
</organism>
<keyword evidence="3" id="KW-0560">Oxidoreductase</keyword>
<dbReference type="PROSITE" id="PS51379">
    <property type="entry name" value="4FE4S_FER_2"/>
    <property type="match status" value="1"/>
</dbReference>
<dbReference type="PANTHER" id="PTHR43710:SF5">
    <property type="entry name" value="INDOLEPYRUVATE FERREDOXIN OXIDOREDUCTASE ALPHA SUBUNIT"/>
    <property type="match status" value="1"/>
</dbReference>
<dbReference type="GO" id="GO:0044281">
    <property type="term" value="P:small molecule metabolic process"/>
    <property type="evidence" value="ECO:0007669"/>
    <property type="project" value="UniProtKB-ARBA"/>
</dbReference>